<keyword evidence="2" id="KW-1185">Reference proteome</keyword>
<proteinExistence type="predicted"/>
<protein>
    <submittedName>
        <fullName evidence="1">Uncharacterized protein</fullName>
    </submittedName>
</protein>
<evidence type="ECO:0000313" key="2">
    <source>
        <dbReference type="Proteomes" id="UP000501690"/>
    </source>
</evidence>
<dbReference type="Proteomes" id="UP000501690">
    <property type="component" value="Linkage Group LG3"/>
</dbReference>
<accession>A0A4D6LC41</accession>
<organism evidence="1 2">
    <name type="scientific">Vigna unguiculata</name>
    <name type="common">Cowpea</name>
    <dbReference type="NCBI Taxonomy" id="3917"/>
    <lineage>
        <taxon>Eukaryota</taxon>
        <taxon>Viridiplantae</taxon>
        <taxon>Streptophyta</taxon>
        <taxon>Embryophyta</taxon>
        <taxon>Tracheophyta</taxon>
        <taxon>Spermatophyta</taxon>
        <taxon>Magnoliopsida</taxon>
        <taxon>eudicotyledons</taxon>
        <taxon>Gunneridae</taxon>
        <taxon>Pentapetalae</taxon>
        <taxon>rosids</taxon>
        <taxon>fabids</taxon>
        <taxon>Fabales</taxon>
        <taxon>Fabaceae</taxon>
        <taxon>Papilionoideae</taxon>
        <taxon>50 kb inversion clade</taxon>
        <taxon>NPAAA clade</taxon>
        <taxon>indigoferoid/millettioid clade</taxon>
        <taxon>Phaseoleae</taxon>
        <taxon>Vigna</taxon>
    </lineage>
</organism>
<reference evidence="1 2" key="1">
    <citation type="submission" date="2019-04" db="EMBL/GenBank/DDBJ databases">
        <title>An improved genome assembly and genetic linkage map for asparagus bean, Vigna unguiculata ssp. sesquipedialis.</title>
        <authorList>
            <person name="Xia Q."/>
            <person name="Zhang R."/>
            <person name="Dong Y."/>
        </authorList>
    </citation>
    <scope>NUCLEOTIDE SEQUENCE [LARGE SCALE GENOMIC DNA]</scope>
    <source>
        <tissue evidence="1">Leaf</tissue>
    </source>
</reference>
<gene>
    <name evidence="1" type="ORF">DEO72_LG3g405</name>
</gene>
<name>A0A4D6LC41_VIGUN</name>
<evidence type="ECO:0000313" key="1">
    <source>
        <dbReference type="EMBL" id="QCD85884.1"/>
    </source>
</evidence>
<dbReference type="EMBL" id="CP039347">
    <property type="protein sequence ID" value="QCD85884.1"/>
    <property type="molecule type" value="Genomic_DNA"/>
</dbReference>
<dbReference type="AlphaFoldDB" id="A0A4D6LC41"/>
<sequence length="61" mass="7016">MGKEKILTWLAVRGCLVIMGWFRWEVLKEMCRQPLDVARSHGDEGATFVRVVHYRGGVLTL</sequence>